<dbReference type="STRING" id="5786.F0ZZ62"/>
<dbReference type="EMBL" id="GL871302">
    <property type="protein sequence ID" value="EGC30765.1"/>
    <property type="molecule type" value="Genomic_DNA"/>
</dbReference>
<organism evidence="1 2">
    <name type="scientific">Dictyostelium purpureum</name>
    <name type="common">Slime mold</name>
    <dbReference type="NCBI Taxonomy" id="5786"/>
    <lineage>
        <taxon>Eukaryota</taxon>
        <taxon>Amoebozoa</taxon>
        <taxon>Evosea</taxon>
        <taxon>Eumycetozoa</taxon>
        <taxon>Dictyostelia</taxon>
        <taxon>Dictyosteliales</taxon>
        <taxon>Dictyosteliaceae</taxon>
        <taxon>Dictyostelium</taxon>
    </lineage>
</organism>
<dbReference type="PANTHER" id="PTHR46586:SF1">
    <property type="entry name" value="ANKYRIN REPEAT-CONTAINING PROTEIN"/>
    <property type="match status" value="1"/>
</dbReference>
<evidence type="ECO:0000313" key="2">
    <source>
        <dbReference type="Proteomes" id="UP000001064"/>
    </source>
</evidence>
<dbReference type="SUPFAM" id="SSF48403">
    <property type="entry name" value="Ankyrin repeat"/>
    <property type="match status" value="1"/>
</dbReference>
<dbReference type="VEuPathDB" id="AmoebaDB:DICPUDRAFT_40972"/>
<dbReference type="RefSeq" id="XP_003292705.1">
    <property type="nucleotide sequence ID" value="XM_003292657.1"/>
</dbReference>
<reference evidence="2" key="1">
    <citation type="journal article" date="2011" name="Genome Biol.">
        <title>Comparative genomics of the social amoebae Dictyostelium discoideum and Dictyostelium purpureum.</title>
        <authorList>
            <consortium name="US DOE Joint Genome Institute (JGI-PGF)"/>
            <person name="Sucgang R."/>
            <person name="Kuo A."/>
            <person name="Tian X."/>
            <person name="Salerno W."/>
            <person name="Parikh A."/>
            <person name="Feasley C.L."/>
            <person name="Dalin E."/>
            <person name="Tu H."/>
            <person name="Huang E."/>
            <person name="Barry K."/>
            <person name="Lindquist E."/>
            <person name="Shapiro H."/>
            <person name="Bruce D."/>
            <person name="Schmutz J."/>
            <person name="Salamov A."/>
            <person name="Fey P."/>
            <person name="Gaudet P."/>
            <person name="Anjard C."/>
            <person name="Babu M.M."/>
            <person name="Basu S."/>
            <person name="Bushmanova Y."/>
            <person name="van der Wel H."/>
            <person name="Katoh-Kurasawa M."/>
            <person name="Dinh C."/>
            <person name="Coutinho P.M."/>
            <person name="Saito T."/>
            <person name="Elias M."/>
            <person name="Schaap P."/>
            <person name="Kay R.R."/>
            <person name="Henrissat B."/>
            <person name="Eichinger L."/>
            <person name="Rivero F."/>
            <person name="Putnam N.H."/>
            <person name="West C.M."/>
            <person name="Loomis W.F."/>
            <person name="Chisholm R.L."/>
            <person name="Shaulsky G."/>
            <person name="Strassmann J.E."/>
            <person name="Queller D.C."/>
            <person name="Kuspa A."/>
            <person name="Grigoriev I.V."/>
        </authorList>
    </citation>
    <scope>NUCLEOTIDE SEQUENCE [LARGE SCALE GENOMIC DNA]</scope>
    <source>
        <strain evidence="2">QSDP1</strain>
    </source>
</reference>
<dbReference type="OMA" id="NELEWIV"/>
<dbReference type="AlphaFoldDB" id="F0ZZ62"/>
<accession>F0ZZ62</accession>
<dbReference type="InterPro" id="IPR052050">
    <property type="entry name" value="SecEffector_AnkRepeat"/>
</dbReference>
<sequence length="794" mass="92203">MDAIPIVSLSLSPSKDSTCLFFKIWRNNYLRSNIIQWLPSINHCYDISEYYLYYDNSNSSEEEEEDGVHFETKGFDENDCDNESYFIYDDIVELKSKLKIKSYSEANDLLWLIKNKHFPLLKDKLIMHKIIKQQQQSNSKNGKKSFNNNLKNFKLNITENSIYNFCLQNKDINIFKLFFEVYGNEYFCTENTKIMEKVVQSGSLEIVKYLIQKGFKFDSESIHFSISFGFFKVFKFLMESMANSTEISLESNTIDFARGDPVLVAKKSSTGQDVIKLRNIGLKILHYLHEIYPDIEYSQQAVDYSCVSGNLKMVEFYGCEKGLLPSEKGIQGAIIGNHLNLLRYFKEKNLFRESDMYTFGIDQAIAKGHMEAIKFMHRNLNRKWSHEAIGFAAKFSKFEILEYMYKHDQDLFKEHLRNTRVLKKASSGGDRRTIEYLMGLGFAGSEHLIIKASKKNNVELVEFFFDRFKTSVPFSNKSIDYSIQNNSLEMFKALMKIKGKYNSINYNSGYHIEISGNFSNGNSLKLNKYVMQCIRNKNLVLLKYVVQHFHKEGLRITSRKENLLLFAAQHDLSIVKYLLTLPGFKVTPNIIFASKNRRMAKFLYSMYDGHSPMNSLVFENSINHSNLNLLKYHIQKIIIHKKSLGETVSIKDILSEKEVSKIASLPNNAKALKYIHRVYKIPFSNQILRDSCSSNSLENVKYVNEVLESQSVKKYIMDSAIDSLEIVKYLNFHSNQECSTKAIEEAAHLENYMTVKFLLENRKEGFTNNARLKAESFPSILKLLKDHNDLLKKQ</sequence>
<dbReference type="InParanoid" id="F0ZZ62"/>
<dbReference type="GeneID" id="10508738"/>
<protein>
    <submittedName>
        <fullName evidence="1">Uncharacterized protein</fullName>
    </submittedName>
</protein>
<proteinExistence type="predicted"/>
<gene>
    <name evidence="1" type="ORF">DICPUDRAFT_40972</name>
</gene>
<dbReference type="PANTHER" id="PTHR46586">
    <property type="entry name" value="ANKYRIN REPEAT-CONTAINING PROTEIN"/>
    <property type="match status" value="1"/>
</dbReference>
<dbReference type="OrthoDB" id="10626309at2759"/>
<dbReference type="Proteomes" id="UP000001064">
    <property type="component" value="Unassembled WGS sequence"/>
</dbReference>
<dbReference type="KEGG" id="dpp:DICPUDRAFT_40972"/>
<evidence type="ECO:0000313" key="1">
    <source>
        <dbReference type="EMBL" id="EGC30765.1"/>
    </source>
</evidence>
<keyword evidence="2" id="KW-1185">Reference proteome</keyword>
<dbReference type="Gene3D" id="1.25.40.20">
    <property type="entry name" value="Ankyrin repeat-containing domain"/>
    <property type="match status" value="1"/>
</dbReference>
<name>F0ZZ62_DICPU</name>
<dbReference type="eggNOG" id="ENOG502RSTC">
    <property type="taxonomic scope" value="Eukaryota"/>
</dbReference>
<dbReference type="InterPro" id="IPR036770">
    <property type="entry name" value="Ankyrin_rpt-contain_sf"/>
</dbReference>